<sequence>QSLVIYNGNDPELRDETNILHKCKEQLIDIALPDGIVYSKKSILKNEKIDYWHNFYFQQDCGHFSSYIRLLLKDAKKV</sequence>
<accession>A0ABN7VN15</accession>
<evidence type="ECO:0000313" key="1">
    <source>
        <dbReference type="EMBL" id="CAG8787034.1"/>
    </source>
</evidence>
<gene>
    <name evidence="1" type="ORF">GMARGA_LOCUS20616</name>
</gene>
<dbReference type="EMBL" id="CAJVQB010018247">
    <property type="protein sequence ID" value="CAG8787034.1"/>
    <property type="molecule type" value="Genomic_DNA"/>
</dbReference>
<comment type="caution">
    <text evidence="1">The sequence shown here is derived from an EMBL/GenBank/DDBJ whole genome shotgun (WGS) entry which is preliminary data.</text>
</comment>
<organism evidence="1 2">
    <name type="scientific">Gigaspora margarita</name>
    <dbReference type="NCBI Taxonomy" id="4874"/>
    <lineage>
        <taxon>Eukaryota</taxon>
        <taxon>Fungi</taxon>
        <taxon>Fungi incertae sedis</taxon>
        <taxon>Mucoromycota</taxon>
        <taxon>Glomeromycotina</taxon>
        <taxon>Glomeromycetes</taxon>
        <taxon>Diversisporales</taxon>
        <taxon>Gigasporaceae</taxon>
        <taxon>Gigaspora</taxon>
    </lineage>
</organism>
<keyword evidence="2" id="KW-1185">Reference proteome</keyword>
<dbReference type="Proteomes" id="UP000789901">
    <property type="component" value="Unassembled WGS sequence"/>
</dbReference>
<evidence type="ECO:0000313" key="2">
    <source>
        <dbReference type="Proteomes" id="UP000789901"/>
    </source>
</evidence>
<reference evidence="1 2" key="1">
    <citation type="submission" date="2021-06" db="EMBL/GenBank/DDBJ databases">
        <authorList>
            <person name="Kallberg Y."/>
            <person name="Tangrot J."/>
            <person name="Rosling A."/>
        </authorList>
    </citation>
    <scope>NUCLEOTIDE SEQUENCE [LARGE SCALE GENOMIC DNA]</scope>
    <source>
        <strain evidence="1 2">120-4 pot B 10/14</strain>
    </source>
</reference>
<feature type="non-terminal residue" evidence="1">
    <location>
        <position position="1"/>
    </location>
</feature>
<name>A0ABN7VN15_GIGMA</name>
<protein>
    <submittedName>
        <fullName evidence="1">37689_t:CDS:1</fullName>
    </submittedName>
</protein>
<proteinExistence type="predicted"/>